<feature type="signal peptide" evidence="2">
    <location>
        <begin position="1"/>
        <end position="27"/>
    </location>
</feature>
<sequence length="378" mass="38767">MTRHAPNPMRPLALLLAGAGLALNAGAARVGDVVSMDAPAVAAQSSGTWSAADYASARSVTPTVGFLPAQAFDYNAAVSTAATTPVVSSSPALPPTLGARGLQQILPFTSSVDTSGGITPSAVGTGAIQFTSSRVAATAGEEAAWPRSAAGKLYFKIGTGSYMCTASLIKPGIVLTAGHCVHSGNGLASGWYNSFQYIPSFRSGSAPFGTWSSWANVYTTTNWFSGGGGVPNTRDWALIVLNRNASLKRVGDYTGTLGVQYPAMIGKHATVIGYPGNLDSGGVMHRVDSMVNNYGSLNNGIWGSDMQGGSSGGPVVLNYRVNYADSSSLPQDNSANMAVSVVSWGYTNAAVKVQGGSQFDSTLGSMLTSACTAYPWAC</sequence>
<proteinExistence type="predicted"/>
<accession>A0ABX2G0K0</accession>
<dbReference type="Gene3D" id="2.40.10.10">
    <property type="entry name" value="Trypsin-like serine proteases"/>
    <property type="match status" value="2"/>
</dbReference>
<feature type="domain" description="Peptidase S1" evidence="3">
    <location>
        <begin position="137"/>
        <end position="378"/>
    </location>
</feature>
<protein>
    <submittedName>
        <fullName evidence="4">V8-like Glu-specific endopeptidase</fullName>
    </submittedName>
</protein>
<dbReference type="InterPro" id="IPR043504">
    <property type="entry name" value="Peptidase_S1_PA_chymotrypsin"/>
</dbReference>
<dbReference type="InterPro" id="IPR009003">
    <property type="entry name" value="Peptidase_S1_PA"/>
</dbReference>
<evidence type="ECO:0000259" key="3">
    <source>
        <dbReference type="PROSITE" id="PS50240"/>
    </source>
</evidence>
<name>A0ABX2G0K0_9BURK</name>
<comment type="caution">
    <text evidence="4">The sequence shown here is derived from an EMBL/GenBank/DDBJ whole genome shotgun (WGS) entry which is preliminary data.</text>
</comment>
<dbReference type="SUPFAM" id="SSF50494">
    <property type="entry name" value="Trypsin-like serine proteases"/>
    <property type="match status" value="1"/>
</dbReference>
<organism evidence="4 5">
    <name type="scientific">Sphaerotilus uruguayifluvii</name>
    <dbReference type="NCBI Taxonomy" id="2735897"/>
    <lineage>
        <taxon>Bacteria</taxon>
        <taxon>Pseudomonadati</taxon>
        <taxon>Pseudomonadota</taxon>
        <taxon>Betaproteobacteria</taxon>
        <taxon>Burkholderiales</taxon>
        <taxon>Sphaerotilaceae</taxon>
        <taxon>Sphaerotilus</taxon>
    </lineage>
</organism>
<evidence type="ECO:0000313" key="5">
    <source>
        <dbReference type="Proteomes" id="UP001516061"/>
    </source>
</evidence>
<dbReference type="PANTHER" id="PTHR15462">
    <property type="entry name" value="SERINE PROTEASE"/>
    <property type="match status" value="1"/>
</dbReference>
<dbReference type="RefSeq" id="WP_173804780.1">
    <property type="nucleotide sequence ID" value="NZ_JABSNM010000005.1"/>
</dbReference>
<keyword evidence="1 2" id="KW-0732">Signal</keyword>
<dbReference type="PROSITE" id="PS00134">
    <property type="entry name" value="TRYPSIN_HIS"/>
    <property type="match status" value="1"/>
</dbReference>
<dbReference type="PANTHER" id="PTHR15462:SF19">
    <property type="entry name" value="PEPTIDASE S1 DOMAIN-CONTAINING PROTEIN"/>
    <property type="match status" value="1"/>
</dbReference>
<reference evidence="4 5" key="1">
    <citation type="submission" date="2020-05" db="EMBL/GenBank/DDBJ databases">
        <title>Genomic Encyclopedia of Type Strains, Phase IV (KMG-V): Genome sequencing to study the core and pangenomes of soil and plant-associated prokaryotes.</title>
        <authorList>
            <person name="Whitman W."/>
        </authorList>
    </citation>
    <scope>NUCLEOTIDE SEQUENCE [LARGE SCALE GENOMIC DNA]</scope>
    <source>
        <strain evidence="4 5">C29</strain>
    </source>
</reference>
<dbReference type="Proteomes" id="UP001516061">
    <property type="component" value="Unassembled WGS sequence"/>
</dbReference>
<dbReference type="Pfam" id="PF00089">
    <property type="entry name" value="Trypsin"/>
    <property type="match status" value="1"/>
</dbReference>
<dbReference type="InterPro" id="IPR018114">
    <property type="entry name" value="TRYPSIN_HIS"/>
</dbReference>
<dbReference type="InterPro" id="IPR001254">
    <property type="entry name" value="Trypsin_dom"/>
</dbReference>
<dbReference type="InterPro" id="IPR050966">
    <property type="entry name" value="Glutamyl_endopeptidase"/>
</dbReference>
<dbReference type="EMBL" id="JABSNM010000005">
    <property type="protein sequence ID" value="NRT55811.1"/>
    <property type="molecule type" value="Genomic_DNA"/>
</dbReference>
<evidence type="ECO:0000256" key="1">
    <source>
        <dbReference type="ARBA" id="ARBA00022729"/>
    </source>
</evidence>
<gene>
    <name evidence="4" type="ORF">HNQ01_001541</name>
</gene>
<feature type="chain" id="PRO_5046522130" evidence="2">
    <location>
        <begin position="28"/>
        <end position="378"/>
    </location>
</feature>
<evidence type="ECO:0000256" key="2">
    <source>
        <dbReference type="SAM" id="SignalP"/>
    </source>
</evidence>
<evidence type="ECO:0000313" key="4">
    <source>
        <dbReference type="EMBL" id="NRT55811.1"/>
    </source>
</evidence>
<keyword evidence="5" id="KW-1185">Reference proteome</keyword>
<dbReference type="PROSITE" id="PS50240">
    <property type="entry name" value="TRYPSIN_DOM"/>
    <property type="match status" value="1"/>
</dbReference>